<evidence type="ECO:0000259" key="6">
    <source>
        <dbReference type="PROSITE" id="PS50995"/>
    </source>
</evidence>
<dbReference type="PROSITE" id="PS50995">
    <property type="entry name" value="HTH_MARR_2"/>
    <property type="match status" value="1"/>
</dbReference>
<dbReference type="Proteomes" id="UP000216451">
    <property type="component" value="Unassembled WGS sequence"/>
</dbReference>
<evidence type="ECO:0000313" key="7">
    <source>
        <dbReference type="EMBL" id="OZG65117.1"/>
    </source>
</evidence>
<feature type="domain" description="HTH marR-type" evidence="6">
    <location>
        <begin position="92"/>
        <end position="241"/>
    </location>
</feature>
<evidence type="ECO:0000256" key="1">
    <source>
        <dbReference type="ARBA" id="ARBA00004496"/>
    </source>
</evidence>
<comment type="subcellular location">
    <subcellularLocation>
        <location evidence="1">Cytoplasm</location>
    </subcellularLocation>
</comment>
<protein>
    <submittedName>
        <fullName evidence="7">MarR family transcriptional regulator</fullName>
    </submittedName>
</protein>
<reference evidence="7 8" key="1">
    <citation type="journal article" date="2017" name="BMC Genomics">
        <title>Comparative genomic and phylogenomic analyses of the Bifidobacteriaceae family.</title>
        <authorList>
            <person name="Lugli G.A."/>
            <person name="Milani C."/>
            <person name="Turroni F."/>
            <person name="Duranti S."/>
            <person name="Mancabelli L."/>
            <person name="Mangifesta M."/>
            <person name="Ferrario C."/>
            <person name="Modesto M."/>
            <person name="Mattarelli P."/>
            <person name="Jiri K."/>
            <person name="van Sinderen D."/>
            <person name="Ventura M."/>
        </authorList>
    </citation>
    <scope>NUCLEOTIDE SEQUENCE [LARGE SCALE GENOMIC DNA]</scope>
    <source>
        <strain evidence="7 8">LMG 28769</strain>
    </source>
</reference>
<dbReference type="AlphaFoldDB" id="A0A261G123"/>
<evidence type="ECO:0000256" key="5">
    <source>
        <dbReference type="ARBA" id="ARBA00023163"/>
    </source>
</evidence>
<comment type="caution">
    <text evidence="7">The sequence shown here is derived from an EMBL/GenBank/DDBJ whole genome shotgun (WGS) entry which is preliminary data.</text>
</comment>
<dbReference type="Pfam" id="PF22381">
    <property type="entry name" value="Staph_reg_Sar_Rot"/>
    <property type="match status" value="1"/>
</dbReference>
<keyword evidence="4" id="KW-0238">DNA-binding</keyword>
<dbReference type="PRINTS" id="PR00598">
    <property type="entry name" value="HTHMARR"/>
</dbReference>
<accession>A0A261G123</accession>
<evidence type="ECO:0000256" key="2">
    <source>
        <dbReference type="ARBA" id="ARBA00022490"/>
    </source>
</evidence>
<keyword evidence="2" id="KW-0963">Cytoplasm</keyword>
<gene>
    <name evidence="7" type="ORF">BAQU_1857</name>
</gene>
<evidence type="ECO:0000256" key="4">
    <source>
        <dbReference type="ARBA" id="ARBA00023125"/>
    </source>
</evidence>
<organism evidence="7 8">
    <name type="scientific">Bifidobacterium aquikefiri</name>
    <dbReference type="NCBI Taxonomy" id="1653207"/>
    <lineage>
        <taxon>Bacteria</taxon>
        <taxon>Bacillati</taxon>
        <taxon>Actinomycetota</taxon>
        <taxon>Actinomycetes</taxon>
        <taxon>Bifidobacteriales</taxon>
        <taxon>Bifidobacteriaceae</taxon>
        <taxon>Bifidobacterium</taxon>
    </lineage>
</organism>
<dbReference type="GO" id="GO:0006950">
    <property type="term" value="P:response to stress"/>
    <property type="evidence" value="ECO:0007669"/>
    <property type="project" value="TreeGrafter"/>
</dbReference>
<dbReference type="SMART" id="SM00347">
    <property type="entry name" value="HTH_MARR"/>
    <property type="match status" value="1"/>
</dbReference>
<proteinExistence type="predicted"/>
<dbReference type="GO" id="GO:0003700">
    <property type="term" value="F:DNA-binding transcription factor activity"/>
    <property type="evidence" value="ECO:0007669"/>
    <property type="project" value="InterPro"/>
</dbReference>
<dbReference type="InterPro" id="IPR039422">
    <property type="entry name" value="MarR/SlyA-like"/>
</dbReference>
<evidence type="ECO:0000256" key="3">
    <source>
        <dbReference type="ARBA" id="ARBA00023015"/>
    </source>
</evidence>
<dbReference type="GO" id="GO:0003677">
    <property type="term" value="F:DNA binding"/>
    <property type="evidence" value="ECO:0007669"/>
    <property type="project" value="UniProtKB-KW"/>
</dbReference>
<name>A0A261G123_9BIFI</name>
<dbReference type="EMBL" id="MWXA01000009">
    <property type="protein sequence ID" value="OZG65117.1"/>
    <property type="molecule type" value="Genomic_DNA"/>
</dbReference>
<dbReference type="PANTHER" id="PTHR33164:SF5">
    <property type="entry name" value="ORGANIC HYDROPEROXIDE RESISTANCE TRANSCRIPTIONAL REGULATOR"/>
    <property type="match status" value="1"/>
</dbReference>
<dbReference type="PANTHER" id="PTHR33164">
    <property type="entry name" value="TRANSCRIPTIONAL REGULATOR, MARR FAMILY"/>
    <property type="match status" value="1"/>
</dbReference>
<dbReference type="GO" id="GO:0005737">
    <property type="term" value="C:cytoplasm"/>
    <property type="evidence" value="ECO:0007669"/>
    <property type="project" value="UniProtKB-SubCell"/>
</dbReference>
<keyword evidence="3" id="KW-0805">Transcription regulation</keyword>
<dbReference type="InterPro" id="IPR036390">
    <property type="entry name" value="WH_DNA-bd_sf"/>
</dbReference>
<dbReference type="InterPro" id="IPR055166">
    <property type="entry name" value="Transc_reg_Sar_Rot_HTH"/>
</dbReference>
<dbReference type="SUPFAM" id="SSF46785">
    <property type="entry name" value="Winged helix' DNA-binding domain"/>
    <property type="match status" value="1"/>
</dbReference>
<keyword evidence="8" id="KW-1185">Reference proteome</keyword>
<dbReference type="Gene3D" id="1.10.10.10">
    <property type="entry name" value="Winged helix-like DNA-binding domain superfamily/Winged helix DNA-binding domain"/>
    <property type="match status" value="1"/>
</dbReference>
<evidence type="ECO:0000313" key="8">
    <source>
        <dbReference type="Proteomes" id="UP000216451"/>
    </source>
</evidence>
<keyword evidence="5" id="KW-0804">Transcription</keyword>
<dbReference type="InterPro" id="IPR036388">
    <property type="entry name" value="WH-like_DNA-bd_sf"/>
</dbReference>
<dbReference type="InterPro" id="IPR000835">
    <property type="entry name" value="HTH_MarR-typ"/>
</dbReference>
<sequence length="245" mass="28010">MSRTLNCHHSGERTTYHTIKLYTIYNSDDVSPPDIIPVNEGLRQPHTIRNATLAPGFEQLAPLTYYWYGKSRWSRLMTQTHTFNEFDILDDPRQLPRYMYICSKEIIKAYTPYLEPLNLTYTQYLTMIALWDAYDGEGDDRKGHDRDKSREGGAPNVKELGTTLYLDSGTLTPLLKKLEAEGFITRRRSKVDERSVNVELTAKGLTLRAKTIGISGQILSRVGLTQSEAVTLFRLLRKSLSNLSE</sequence>